<dbReference type="PRINTS" id="PR00420">
    <property type="entry name" value="RNGMNOXGNASE"/>
</dbReference>
<dbReference type="OrthoDB" id="9790035at2"/>
<name>A0A378I2H5_9GAMM</name>
<accession>A0A378I2H5</accession>
<proteinExistence type="predicted"/>
<dbReference type="GO" id="GO:0071949">
    <property type="term" value="F:FAD binding"/>
    <property type="evidence" value="ECO:0007669"/>
    <property type="project" value="InterPro"/>
</dbReference>
<dbReference type="Pfam" id="PF01494">
    <property type="entry name" value="FAD_binding_3"/>
    <property type="match status" value="1"/>
</dbReference>
<dbReference type="RefSeq" id="WP_160149886.1">
    <property type="nucleotide sequence ID" value="NZ_CAAAHO010000002.1"/>
</dbReference>
<protein>
    <submittedName>
        <fullName evidence="2">Geranylgeranyl reductase family</fullName>
    </submittedName>
</protein>
<dbReference type="SUPFAM" id="SSF51905">
    <property type="entry name" value="FAD/NAD(P)-binding domain"/>
    <property type="match status" value="1"/>
</dbReference>
<reference evidence="2 3" key="1">
    <citation type="submission" date="2018-06" db="EMBL/GenBank/DDBJ databases">
        <authorList>
            <consortium name="Pathogen Informatics"/>
            <person name="Doyle S."/>
        </authorList>
    </citation>
    <scope>NUCLEOTIDE SEQUENCE [LARGE SCALE GENOMIC DNA]</scope>
    <source>
        <strain evidence="2 3">NCTC13315</strain>
    </source>
</reference>
<sequence>MPRIAILGGGFAGLCAAQRLSNKQNQIFIIDNYWLNANKRRGIPQANHLHILLLEGQRLLEKLFPGILNELLAAGAQLVDWSADTYWQGPYGKYPQYTSDFKTLLFSRQLLDKILYQRIINANSFVLIQGKVTRLIIDKKRIMAINYRNEQGCYQLEADLFIECRGRGSNLSQLLAEQSLPVKNKMVRNTLQYLSFKLPKDQVRLTNCKQFYLQADKVHNPLGFVISPIENNDYILTFISTIKDAFKNIKTLNDLLLLYQHPELNKLLDPNLKPVKFSLFHNLINQKKYFSRLKLANLLVLGDALCYLNPVYGQGMTVALKQVFTLNSHLKKPHFKQQKQIEQQHKIPWILATSEDLRWQTNKSVLIWCLNKLFSLWLSNATKNSWFHLWFLKILHMHFQTQSKILPLHLEKQNANPTSIP</sequence>
<evidence type="ECO:0000313" key="3">
    <source>
        <dbReference type="Proteomes" id="UP000254968"/>
    </source>
</evidence>
<dbReference type="InterPro" id="IPR002938">
    <property type="entry name" value="FAD-bd"/>
</dbReference>
<dbReference type="AlphaFoldDB" id="A0A378I2H5"/>
<organism evidence="2 3">
    <name type="scientific">Legionella beliardensis</name>
    <dbReference type="NCBI Taxonomy" id="91822"/>
    <lineage>
        <taxon>Bacteria</taxon>
        <taxon>Pseudomonadati</taxon>
        <taxon>Pseudomonadota</taxon>
        <taxon>Gammaproteobacteria</taxon>
        <taxon>Legionellales</taxon>
        <taxon>Legionellaceae</taxon>
        <taxon>Legionella</taxon>
    </lineage>
</organism>
<dbReference type="InterPro" id="IPR036188">
    <property type="entry name" value="FAD/NAD-bd_sf"/>
</dbReference>
<dbReference type="Proteomes" id="UP000254968">
    <property type="component" value="Unassembled WGS sequence"/>
</dbReference>
<keyword evidence="3" id="KW-1185">Reference proteome</keyword>
<evidence type="ECO:0000259" key="1">
    <source>
        <dbReference type="Pfam" id="PF01494"/>
    </source>
</evidence>
<feature type="domain" description="FAD-binding" evidence="1">
    <location>
        <begin position="4"/>
        <end position="331"/>
    </location>
</feature>
<dbReference type="EMBL" id="UGNV01000001">
    <property type="protein sequence ID" value="STX29397.1"/>
    <property type="molecule type" value="Genomic_DNA"/>
</dbReference>
<gene>
    <name evidence="2" type="ORF">NCTC13315_01940</name>
</gene>
<dbReference type="Gene3D" id="3.50.50.60">
    <property type="entry name" value="FAD/NAD(P)-binding domain"/>
    <property type="match status" value="1"/>
</dbReference>
<evidence type="ECO:0000313" key="2">
    <source>
        <dbReference type="EMBL" id="STX29397.1"/>
    </source>
</evidence>